<reference evidence="2" key="1">
    <citation type="journal article" date="2011" name="Proc. Natl. Acad. Sci. U.S.A.">
        <title>Genomic insights into the physiology and ecology of the marine filamentous cyanobacterium Lyngbya majuscula.</title>
        <authorList>
            <person name="Jones A.C."/>
            <person name="Monroe E.A."/>
            <person name="Podell S."/>
            <person name="Hess W.R."/>
            <person name="Klages S."/>
            <person name="Esquenazi E."/>
            <person name="Niessen S."/>
            <person name="Hoover H."/>
            <person name="Rothmann M."/>
            <person name="Lasken R.S."/>
            <person name="Yates J.R.III."/>
            <person name="Reinhardt R."/>
            <person name="Kube M."/>
            <person name="Burkart M.D."/>
            <person name="Allen E.E."/>
            <person name="Dorrestein P.C."/>
            <person name="Gerwick W.H."/>
            <person name="Gerwick L."/>
        </authorList>
    </citation>
    <scope>NUCLEOTIDE SEQUENCE [LARGE SCALE GENOMIC DNA]</scope>
    <source>
        <strain evidence="2">3L</strain>
    </source>
</reference>
<proteinExistence type="predicted"/>
<dbReference type="HOGENOM" id="CLU_190797_1_0_3"/>
<gene>
    <name evidence="1" type="ORF">LYNGBM3L_52850</name>
</gene>
<evidence type="ECO:0000313" key="1">
    <source>
        <dbReference type="EMBL" id="EGJ30229.1"/>
    </source>
</evidence>
<accession>F4XYT8</accession>
<protein>
    <submittedName>
        <fullName evidence="1">Uncharacterized protein</fullName>
    </submittedName>
</protein>
<dbReference type="EMBL" id="GL890956">
    <property type="protein sequence ID" value="EGJ30229.1"/>
    <property type="molecule type" value="Genomic_DNA"/>
</dbReference>
<evidence type="ECO:0000313" key="2">
    <source>
        <dbReference type="Proteomes" id="UP000003959"/>
    </source>
</evidence>
<dbReference type="AlphaFoldDB" id="F4XYT8"/>
<sequence length="57" mass="6213">MSEQNAQVCPICGVRIIPGGQVEDKVMFKVGPVGTRAILNQRVCQYVKKPGCINKNP</sequence>
<name>F4XYT8_9CYAN</name>
<dbReference type="eggNOG" id="ENOG50333AU">
    <property type="taxonomic scope" value="Bacteria"/>
</dbReference>
<dbReference type="Proteomes" id="UP000003959">
    <property type="component" value="Unassembled WGS sequence"/>
</dbReference>
<organism evidence="1 2">
    <name type="scientific">Moorena producens 3L</name>
    <dbReference type="NCBI Taxonomy" id="489825"/>
    <lineage>
        <taxon>Bacteria</taxon>
        <taxon>Bacillati</taxon>
        <taxon>Cyanobacteriota</taxon>
        <taxon>Cyanophyceae</taxon>
        <taxon>Coleofasciculales</taxon>
        <taxon>Coleofasciculaceae</taxon>
        <taxon>Moorena</taxon>
    </lineage>
</organism>
<keyword evidence="2" id="KW-1185">Reference proteome</keyword>